<dbReference type="EMBL" id="AHAT01015257">
    <property type="status" value="NOT_ANNOTATED_CDS"/>
    <property type="molecule type" value="Genomic_DNA"/>
</dbReference>
<evidence type="ECO:0000256" key="3">
    <source>
        <dbReference type="ARBA" id="ARBA00022989"/>
    </source>
</evidence>
<dbReference type="InterPro" id="IPR042353">
    <property type="entry name" value="GPR160"/>
</dbReference>
<evidence type="ECO:0000313" key="8">
    <source>
        <dbReference type="Ensembl" id="ENSLOCP00000021509.1"/>
    </source>
</evidence>
<dbReference type="eggNOG" id="ENOG502RTG9">
    <property type="taxonomic scope" value="Eukaryota"/>
</dbReference>
<keyword evidence="3 6" id="KW-1133">Transmembrane helix</keyword>
<feature type="transmembrane region" description="Helical" evidence="6">
    <location>
        <begin position="245"/>
        <end position="266"/>
    </location>
</feature>
<feature type="transmembrane region" description="Helical" evidence="6">
    <location>
        <begin position="187"/>
        <end position="208"/>
    </location>
</feature>
<dbReference type="STRING" id="7918.ENSLOCP00000021509"/>
<dbReference type="GO" id="GO:0043235">
    <property type="term" value="C:receptor complex"/>
    <property type="evidence" value="ECO:0000318"/>
    <property type="project" value="GO_Central"/>
</dbReference>
<accession>W5NLK0</accession>
<dbReference type="Bgee" id="ENSLOCG00000017404">
    <property type="expression patterns" value="Expressed in ovary and 13 other cell types or tissues"/>
</dbReference>
<dbReference type="PANTHER" id="PTHR15573:SF0">
    <property type="entry name" value="G-PROTEIN COUPLED RECEPTOR 160-RELATED"/>
    <property type="match status" value="1"/>
</dbReference>
<dbReference type="HOGENOM" id="CLU_826300_0_0_1"/>
<organism evidence="8 9">
    <name type="scientific">Lepisosteus oculatus</name>
    <name type="common">Spotted gar</name>
    <dbReference type="NCBI Taxonomy" id="7918"/>
    <lineage>
        <taxon>Eukaryota</taxon>
        <taxon>Metazoa</taxon>
        <taxon>Chordata</taxon>
        <taxon>Craniata</taxon>
        <taxon>Vertebrata</taxon>
        <taxon>Euteleostomi</taxon>
        <taxon>Actinopterygii</taxon>
        <taxon>Neopterygii</taxon>
        <taxon>Holostei</taxon>
        <taxon>Semionotiformes</taxon>
        <taxon>Lepisosteidae</taxon>
        <taxon>Lepisosteus</taxon>
    </lineage>
</organism>
<protein>
    <submittedName>
        <fullName evidence="8">G protein-coupled receptor 160</fullName>
    </submittedName>
</protein>
<evidence type="ECO:0000256" key="5">
    <source>
        <dbReference type="SAM" id="MobiDB-lite"/>
    </source>
</evidence>
<name>W5NLK0_LEPOC</name>
<keyword evidence="2 6" id="KW-0812">Transmembrane</keyword>
<reference evidence="8" key="3">
    <citation type="submission" date="2025-09" db="UniProtKB">
        <authorList>
            <consortium name="Ensembl"/>
        </authorList>
    </citation>
    <scope>IDENTIFICATION</scope>
</reference>
<feature type="region of interest" description="Disordered" evidence="5">
    <location>
        <begin position="319"/>
        <end position="341"/>
    </location>
</feature>
<dbReference type="InParanoid" id="W5NLK0"/>
<comment type="subcellular location">
    <subcellularLocation>
        <location evidence="1">Membrane</location>
    </subcellularLocation>
</comment>
<evidence type="ECO:0000256" key="1">
    <source>
        <dbReference type="ARBA" id="ARBA00004370"/>
    </source>
</evidence>
<feature type="transmembrane region" description="Helical" evidence="6">
    <location>
        <begin position="138"/>
        <end position="162"/>
    </location>
</feature>
<dbReference type="OrthoDB" id="9947933at2759"/>
<dbReference type="CTD" id="26996"/>
<sequence>MAVLPCQNCSGEPQWQQERTDTMVNPISSLLLVLGGKSLLNWAIVGLQKQHMSRSFLGFFCVSLTVIDTLLFLLFSLIYCLEDFCFLGFRLTKYHICLLVQIACYTYGILHWPVFILAGLDYYWTLPRPGQTHWAWKLAYGVAVFVVWILALLYVFCSSVFYPEVDDSFHLLLYECFISTSTQCFSLSLGLLCLLCCILVYCLPEFVISYKTVKYMTWTGQPISNLPETMARGVRQSKKHVLGKLTVCFLSTWTPFVCLQVVIVLLGAEIPAYLDMNVPWLCFLNSFLIGGVYWSQYQVFKDQKSLSFPDGFCSWNSSPFPRDSEIAPDAELSTSLKAETP</sequence>
<dbReference type="PANTHER" id="PTHR15573">
    <property type="entry name" value="G-PROTEIN COUPLED RECEPTOR 160-RELATED"/>
    <property type="match status" value="1"/>
</dbReference>
<dbReference type="GO" id="GO:0005886">
    <property type="term" value="C:plasma membrane"/>
    <property type="evidence" value="ECO:0000318"/>
    <property type="project" value="GO_Central"/>
</dbReference>
<evidence type="ECO:0000256" key="6">
    <source>
        <dbReference type="SAM" id="Phobius"/>
    </source>
</evidence>
<reference evidence="9" key="1">
    <citation type="submission" date="2011-12" db="EMBL/GenBank/DDBJ databases">
        <title>The Draft Genome of Lepisosteus oculatus.</title>
        <authorList>
            <consortium name="The Broad Institute Genome Assembly &amp; Analysis Group"/>
            <consortium name="Computational R&amp;D Group"/>
            <consortium name="and Sequencing Platform"/>
            <person name="Di Palma F."/>
            <person name="Alfoldi J."/>
            <person name="Johnson J."/>
            <person name="Berlin A."/>
            <person name="Gnerre S."/>
            <person name="Jaffe D."/>
            <person name="MacCallum I."/>
            <person name="Young S."/>
            <person name="Walker B.J."/>
            <person name="Lander E.S."/>
            <person name="Lindblad-Toh K."/>
        </authorList>
    </citation>
    <scope>NUCLEOTIDE SEQUENCE [LARGE SCALE GENOMIC DNA]</scope>
</reference>
<dbReference type="Proteomes" id="UP000018468">
    <property type="component" value="Linkage group LG14"/>
</dbReference>
<feature type="transmembrane region" description="Helical" evidence="6">
    <location>
        <begin position="56"/>
        <end position="79"/>
    </location>
</feature>
<dbReference type="PROSITE" id="PS50262">
    <property type="entry name" value="G_PROTEIN_RECEP_F1_2"/>
    <property type="match status" value="1"/>
</dbReference>
<dbReference type="SUPFAM" id="SSF81321">
    <property type="entry name" value="Family A G protein-coupled receptor-like"/>
    <property type="match status" value="1"/>
</dbReference>
<feature type="compositionally biased region" description="Polar residues" evidence="5">
    <location>
        <begin position="332"/>
        <end position="341"/>
    </location>
</feature>
<dbReference type="OMA" id="SYQCPFY"/>
<dbReference type="KEGG" id="loc:102693839"/>
<feature type="transmembrane region" description="Helical" evidence="6">
    <location>
        <begin position="278"/>
        <end position="295"/>
    </location>
</feature>
<evidence type="ECO:0000313" key="9">
    <source>
        <dbReference type="Proteomes" id="UP000018468"/>
    </source>
</evidence>
<evidence type="ECO:0000256" key="4">
    <source>
        <dbReference type="ARBA" id="ARBA00023136"/>
    </source>
</evidence>
<keyword evidence="9" id="KW-1185">Reference proteome</keyword>
<dbReference type="GeneTree" id="ENSGT00390000015520"/>
<dbReference type="InterPro" id="IPR017452">
    <property type="entry name" value="GPCR_Rhodpsn_7TM"/>
</dbReference>
<dbReference type="Ensembl" id="ENSLOCT00000021546.1">
    <property type="protein sequence ID" value="ENSLOCP00000021509.1"/>
    <property type="gene ID" value="ENSLOCG00000017404.1"/>
</dbReference>
<evidence type="ECO:0000256" key="2">
    <source>
        <dbReference type="ARBA" id="ARBA00022692"/>
    </source>
</evidence>
<dbReference type="GeneID" id="102693839"/>
<evidence type="ECO:0000259" key="7">
    <source>
        <dbReference type="PROSITE" id="PS50262"/>
    </source>
</evidence>
<dbReference type="FunCoup" id="W5NLK0">
    <property type="interactions" value="805"/>
</dbReference>
<dbReference type="AlphaFoldDB" id="W5NLK0"/>
<keyword evidence="4 6" id="KW-0472">Membrane</keyword>
<feature type="domain" description="G-protein coupled receptors family 1 profile" evidence="7">
    <location>
        <begin position="36"/>
        <end position="293"/>
    </location>
</feature>
<proteinExistence type="predicted"/>
<dbReference type="Gene3D" id="1.20.1070.10">
    <property type="entry name" value="Rhodopsin 7-helix transmembrane proteins"/>
    <property type="match status" value="1"/>
</dbReference>
<reference evidence="8" key="2">
    <citation type="submission" date="2025-08" db="UniProtKB">
        <authorList>
            <consortium name="Ensembl"/>
        </authorList>
    </citation>
    <scope>IDENTIFICATION</scope>
</reference>
<feature type="transmembrane region" description="Helical" evidence="6">
    <location>
        <begin position="99"/>
        <end position="126"/>
    </location>
</feature>